<dbReference type="EMBL" id="BLYJ01000002">
    <property type="protein sequence ID" value="GFO87042.1"/>
    <property type="molecule type" value="Genomic_DNA"/>
</dbReference>
<keyword evidence="4" id="KW-1185">Reference proteome</keyword>
<feature type="domain" description="PBSX phage terminase small subunit-like N-terminal" evidence="2">
    <location>
        <begin position="1"/>
        <end position="50"/>
    </location>
</feature>
<protein>
    <recommendedName>
        <fullName evidence="2">PBSX phage terminase small subunit-like N-terminal domain-containing protein</fullName>
    </recommendedName>
</protein>
<dbReference type="Proteomes" id="UP000620147">
    <property type="component" value="Unassembled WGS sequence"/>
</dbReference>
<evidence type="ECO:0000259" key="2">
    <source>
        <dbReference type="Pfam" id="PF10668"/>
    </source>
</evidence>
<dbReference type="RefSeq" id="WP_188886439.1">
    <property type="nucleotide sequence ID" value="NZ_BLYJ01000002.1"/>
</dbReference>
<evidence type="ECO:0000256" key="1">
    <source>
        <dbReference type="SAM" id="MobiDB-lite"/>
    </source>
</evidence>
<evidence type="ECO:0000313" key="4">
    <source>
        <dbReference type="Proteomes" id="UP000620147"/>
    </source>
</evidence>
<gene>
    <name evidence="3" type="ORF">BUFA31_02060</name>
</gene>
<organism evidence="3 4">
    <name type="scientific">Butyricicoccus faecihominis</name>
    <dbReference type="NCBI Taxonomy" id="1712515"/>
    <lineage>
        <taxon>Bacteria</taxon>
        <taxon>Bacillati</taxon>
        <taxon>Bacillota</taxon>
        <taxon>Clostridia</taxon>
        <taxon>Eubacteriales</taxon>
        <taxon>Butyricicoccaceae</taxon>
        <taxon>Butyricicoccus</taxon>
    </lineage>
</organism>
<sequence>MARERNPERDKARRIWLDSGGTLTARQVAEQVGVKPEQVRKWKSLDSWAAELEAQKPPRKRGGQPGNKNAAGAGAPHGNRNAETHGAYSTVRLADLPDEQREYIESITLDTGTNMLSELQLLIAKEADLQSKIAKIENGDPDALYIDRVVEMRAPKSTERLEQQQEKLETLRRKRDDLTWEIDSGPDGKPPSKAKQKQLDELQREIAALEDTTADRQMELEKSSYKVNMQTVIKASAFDRAMKLEAELNKIHGRIIKLLDSIKGYEMESRRLRLEERKYNLAKQKLSGAFDVDPETGEIIDEVDDPCGDPEI</sequence>
<comment type="caution">
    <text evidence="3">The sequence shown here is derived from an EMBL/GenBank/DDBJ whole genome shotgun (WGS) entry which is preliminary data.</text>
</comment>
<feature type="compositionally biased region" description="Low complexity" evidence="1">
    <location>
        <begin position="66"/>
        <end position="81"/>
    </location>
</feature>
<accession>A0ABQ1DWD5</accession>
<dbReference type="Pfam" id="PF10668">
    <property type="entry name" value="Phage_terminase"/>
    <property type="match status" value="1"/>
</dbReference>
<evidence type="ECO:0000313" key="3">
    <source>
        <dbReference type="EMBL" id="GFO87042.1"/>
    </source>
</evidence>
<dbReference type="InterPro" id="IPR018925">
    <property type="entry name" value="XtmA-like_N"/>
</dbReference>
<dbReference type="NCBIfam" id="NF040601">
    <property type="entry name" value="TerS_not_xtmA"/>
    <property type="match status" value="1"/>
</dbReference>
<proteinExistence type="predicted"/>
<feature type="region of interest" description="Disordered" evidence="1">
    <location>
        <begin position="49"/>
        <end position="83"/>
    </location>
</feature>
<feature type="region of interest" description="Disordered" evidence="1">
    <location>
        <begin position="177"/>
        <end position="196"/>
    </location>
</feature>
<reference evidence="3 4" key="1">
    <citation type="submission" date="2020-06" db="EMBL/GenBank/DDBJ databases">
        <title>Characterization of fructooligosaccharide metabolism and fructooligosaccharide-degrading enzymes in human commensal butyrate producers.</title>
        <authorList>
            <person name="Tanno H."/>
            <person name="Fujii T."/>
            <person name="Hirano K."/>
            <person name="Maeno S."/>
            <person name="Tonozuka T."/>
            <person name="Sakamoto M."/>
            <person name="Ohkuma M."/>
            <person name="Tochio T."/>
            <person name="Endo A."/>
        </authorList>
    </citation>
    <scope>NUCLEOTIDE SEQUENCE [LARGE SCALE GENOMIC DNA]</scope>
    <source>
        <strain evidence="3 4">JCM 31056</strain>
    </source>
</reference>
<name>A0ABQ1DWD5_9FIRM</name>